<dbReference type="PROSITE" id="PS00092">
    <property type="entry name" value="N6_MTASE"/>
    <property type="match status" value="1"/>
</dbReference>
<gene>
    <name evidence="8" type="ORF">GCM10011387_04720</name>
</gene>
<dbReference type="InterPro" id="IPR022882">
    <property type="entry name" value="tRNA_adenine-N6_MeTrfase"/>
</dbReference>
<keyword evidence="9" id="KW-1185">Reference proteome</keyword>
<dbReference type="InterPro" id="IPR007848">
    <property type="entry name" value="Small_mtfrase_dom"/>
</dbReference>
<comment type="subcellular location">
    <subcellularLocation>
        <location evidence="6">Cytoplasm</location>
    </subcellularLocation>
</comment>
<evidence type="ECO:0000259" key="7">
    <source>
        <dbReference type="SMART" id="SM00650"/>
    </source>
</evidence>
<dbReference type="GO" id="GO:0016430">
    <property type="term" value="F:tRNA (adenine-N6)-methyltransferase activity"/>
    <property type="evidence" value="ECO:0007669"/>
    <property type="project" value="UniProtKB-UniRule"/>
</dbReference>
<evidence type="ECO:0000256" key="3">
    <source>
        <dbReference type="ARBA" id="ARBA00022679"/>
    </source>
</evidence>
<accession>A0A916TZG1</accession>
<dbReference type="Gene3D" id="3.40.50.150">
    <property type="entry name" value="Vaccinia Virus protein VP39"/>
    <property type="match status" value="1"/>
</dbReference>
<dbReference type="InterPro" id="IPR029063">
    <property type="entry name" value="SAM-dependent_MTases_sf"/>
</dbReference>
<protein>
    <recommendedName>
        <fullName evidence="6">tRNA1(Val) (adenine(37)-N6)-methyltransferase</fullName>
        <ecNumber evidence="6">2.1.1.223</ecNumber>
    </recommendedName>
    <alternativeName>
        <fullName evidence="6">tRNA m6A37 methyltransferase</fullName>
    </alternativeName>
</protein>
<dbReference type="InterPro" id="IPR020598">
    <property type="entry name" value="rRNA_Ade_methylase_Trfase_N"/>
</dbReference>
<keyword evidence="1 6" id="KW-0963">Cytoplasm</keyword>
<keyword evidence="2 6" id="KW-0489">Methyltransferase</keyword>
<dbReference type="Pfam" id="PF05175">
    <property type="entry name" value="MTS"/>
    <property type="match status" value="1"/>
</dbReference>
<reference evidence="8" key="2">
    <citation type="submission" date="2020-09" db="EMBL/GenBank/DDBJ databases">
        <authorList>
            <person name="Sun Q."/>
            <person name="Zhou Y."/>
        </authorList>
    </citation>
    <scope>NUCLEOTIDE SEQUENCE</scope>
    <source>
        <strain evidence="8">CGMCC 1.15343</strain>
    </source>
</reference>
<comment type="caution">
    <text evidence="8">The sequence shown here is derived from an EMBL/GenBank/DDBJ whole genome shotgun (WGS) entry which is preliminary data.</text>
</comment>
<comment type="similarity">
    <text evidence="6">Belongs to the methyltransferase superfamily. tRNA (adenine-N(6)-)-methyltransferase family.</text>
</comment>
<dbReference type="CDD" id="cd02440">
    <property type="entry name" value="AdoMet_MTases"/>
    <property type="match status" value="1"/>
</dbReference>
<dbReference type="GO" id="GO:0000179">
    <property type="term" value="F:rRNA (adenine-N6,N6-)-dimethyltransferase activity"/>
    <property type="evidence" value="ECO:0007669"/>
    <property type="project" value="InterPro"/>
</dbReference>
<evidence type="ECO:0000313" key="8">
    <source>
        <dbReference type="EMBL" id="GGC54181.1"/>
    </source>
</evidence>
<evidence type="ECO:0000256" key="4">
    <source>
        <dbReference type="ARBA" id="ARBA00022691"/>
    </source>
</evidence>
<dbReference type="EC" id="2.1.1.223" evidence="6"/>
<dbReference type="InterPro" id="IPR002052">
    <property type="entry name" value="DNA_methylase_N6_adenine_CS"/>
</dbReference>
<keyword evidence="4 6" id="KW-0949">S-adenosyl-L-methionine</keyword>
<proteinExistence type="inferred from homology"/>
<comment type="function">
    <text evidence="6">Specifically methylates the adenine in position 37 of tRNA(1)(Val) (anticodon cmo5UAC).</text>
</comment>
<evidence type="ECO:0000256" key="1">
    <source>
        <dbReference type="ARBA" id="ARBA00022490"/>
    </source>
</evidence>
<dbReference type="HAMAP" id="MF_01872">
    <property type="entry name" value="tRNA_methyltr_YfiC"/>
    <property type="match status" value="1"/>
</dbReference>
<evidence type="ECO:0000256" key="2">
    <source>
        <dbReference type="ARBA" id="ARBA00022603"/>
    </source>
</evidence>
<sequence>MGSLFRFKQFSVDQSGCAMKINTDGVLIGGIVTADAPSRILDVGTGTGVIAMMLAQRFPAAQVEAVEIDASAASTAAKNFAASPFAARLAVHTGDILNFESTFGYDLIISNPPFFVNDLKNPEAAKRLARHADADFFIGLLRKVAGLLNPGGECWLILPVKQAEALVVQAVLYKLFPRRIIHVHSDESKPEIRQVICFSFANTAVVHEDFYIYAAQGLYTEAYTRLLKDFFLAF</sequence>
<dbReference type="PANTHER" id="PTHR47739">
    <property type="entry name" value="TRNA1(VAL) (ADENINE(37)-N6)-METHYLTRANSFERASE"/>
    <property type="match status" value="1"/>
</dbReference>
<dbReference type="GO" id="GO:0008033">
    <property type="term" value="P:tRNA processing"/>
    <property type="evidence" value="ECO:0007669"/>
    <property type="project" value="UniProtKB-UniRule"/>
</dbReference>
<dbReference type="InterPro" id="IPR050210">
    <property type="entry name" value="tRNA_Adenine-N(6)_MTase"/>
</dbReference>
<dbReference type="EMBL" id="BMIL01000001">
    <property type="protein sequence ID" value="GGC54181.1"/>
    <property type="molecule type" value="Genomic_DNA"/>
</dbReference>
<dbReference type="PANTHER" id="PTHR47739:SF1">
    <property type="entry name" value="TRNA1(VAL) (ADENINE(37)-N6)-METHYLTRANSFERASE"/>
    <property type="match status" value="1"/>
</dbReference>
<keyword evidence="3 6" id="KW-0808">Transferase</keyword>
<dbReference type="GO" id="GO:0003676">
    <property type="term" value="F:nucleic acid binding"/>
    <property type="evidence" value="ECO:0007669"/>
    <property type="project" value="InterPro"/>
</dbReference>
<dbReference type="RefSeq" id="WP_188625217.1">
    <property type="nucleotide sequence ID" value="NZ_BMIL01000001.1"/>
</dbReference>
<evidence type="ECO:0000256" key="5">
    <source>
        <dbReference type="ARBA" id="ARBA00022694"/>
    </source>
</evidence>
<dbReference type="AlphaFoldDB" id="A0A916TZG1"/>
<name>A0A916TZG1_9SPHI</name>
<dbReference type="GO" id="GO:0005737">
    <property type="term" value="C:cytoplasm"/>
    <property type="evidence" value="ECO:0007669"/>
    <property type="project" value="UniProtKB-SubCell"/>
</dbReference>
<evidence type="ECO:0000313" key="9">
    <source>
        <dbReference type="Proteomes" id="UP000651668"/>
    </source>
</evidence>
<reference evidence="8" key="1">
    <citation type="journal article" date="2014" name="Int. J. Syst. Evol. Microbiol.">
        <title>Complete genome sequence of Corynebacterium casei LMG S-19264T (=DSM 44701T), isolated from a smear-ripened cheese.</title>
        <authorList>
            <consortium name="US DOE Joint Genome Institute (JGI-PGF)"/>
            <person name="Walter F."/>
            <person name="Albersmeier A."/>
            <person name="Kalinowski J."/>
            <person name="Ruckert C."/>
        </authorList>
    </citation>
    <scope>NUCLEOTIDE SEQUENCE</scope>
    <source>
        <strain evidence="8">CGMCC 1.15343</strain>
    </source>
</reference>
<keyword evidence="5 6" id="KW-0819">tRNA processing</keyword>
<evidence type="ECO:0000256" key="6">
    <source>
        <dbReference type="HAMAP-Rule" id="MF_01872"/>
    </source>
</evidence>
<comment type="catalytic activity">
    <reaction evidence="6">
        <text>adenosine(37) in tRNA1(Val) + S-adenosyl-L-methionine = N(6)-methyladenosine(37) in tRNA1(Val) + S-adenosyl-L-homocysteine + H(+)</text>
        <dbReference type="Rhea" id="RHEA:43160"/>
        <dbReference type="Rhea" id="RHEA-COMP:10369"/>
        <dbReference type="Rhea" id="RHEA-COMP:10370"/>
        <dbReference type="ChEBI" id="CHEBI:15378"/>
        <dbReference type="ChEBI" id="CHEBI:57856"/>
        <dbReference type="ChEBI" id="CHEBI:59789"/>
        <dbReference type="ChEBI" id="CHEBI:74411"/>
        <dbReference type="ChEBI" id="CHEBI:74449"/>
        <dbReference type="EC" id="2.1.1.223"/>
    </reaction>
</comment>
<organism evidence="8 9">
    <name type="scientific">Pedobacter quisquiliarum</name>
    <dbReference type="NCBI Taxonomy" id="1834438"/>
    <lineage>
        <taxon>Bacteria</taxon>
        <taxon>Pseudomonadati</taxon>
        <taxon>Bacteroidota</taxon>
        <taxon>Sphingobacteriia</taxon>
        <taxon>Sphingobacteriales</taxon>
        <taxon>Sphingobacteriaceae</taxon>
        <taxon>Pedobacter</taxon>
    </lineage>
</organism>
<dbReference type="Proteomes" id="UP000651668">
    <property type="component" value="Unassembled WGS sequence"/>
</dbReference>
<dbReference type="SMART" id="SM00650">
    <property type="entry name" value="rADc"/>
    <property type="match status" value="1"/>
</dbReference>
<dbReference type="PRINTS" id="PR00507">
    <property type="entry name" value="N12N6MTFRASE"/>
</dbReference>
<dbReference type="SUPFAM" id="SSF53335">
    <property type="entry name" value="S-adenosyl-L-methionine-dependent methyltransferases"/>
    <property type="match status" value="1"/>
</dbReference>
<feature type="domain" description="Ribosomal RNA adenine methylase transferase N-terminal" evidence="7">
    <location>
        <begin position="27"/>
        <end position="145"/>
    </location>
</feature>